<protein>
    <submittedName>
        <fullName evidence="2">Uncharacterized protein</fullName>
    </submittedName>
</protein>
<dbReference type="InterPro" id="IPR052055">
    <property type="entry name" value="Hepadnavirus_pol/RT"/>
</dbReference>
<comment type="caution">
    <text evidence="2">The sequence shown here is derived from an EMBL/GenBank/DDBJ whole genome shotgun (WGS) entry which is preliminary data.</text>
</comment>
<evidence type="ECO:0000313" key="2">
    <source>
        <dbReference type="EMBL" id="KAJ1086877.1"/>
    </source>
</evidence>
<organism evidence="2 3">
    <name type="scientific">Pleurodeles waltl</name>
    <name type="common">Iberian ribbed newt</name>
    <dbReference type="NCBI Taxonomy" id="8319"/>
    <lineage>
        <taxon>Eukaryota</taxon>
        <taxon>Metazoa</taxon>
        <taxon>Chordata</taxon>
        <taxon>Craniata</taxon>
        <taxon>Vertebrata</taxon>
        <taxon>Euteleostomi</taxon>
        <taxon>Amphibia</taxon>
        <taxon>Batrachia</taxon>
        <taxon>Caudata</taxon>
        <taxon>Salamandroidea</taxon>
        <taxon>Salamandridae</taxon>
        <taxon>Pleurodelinae</taxon>
        <taxon>Pleurodeles</taxon>
    </lineage>
</organism>
<accession>A0AAV7L5T7</accession>
<name>A0AAV7L5T7_PLEWA</name>
<feature type="compositionally biased region" description="Polar residues" evidence="1">
    <location>
        <begin position="256"/>
        <end position="265"/>
    </location>
</feature>
<sequence>AWNGRSIFPSVPDLVLESDASLTGWGARCGGDIDWRYMVRRGVQIAHKLFRASCRLLCDQKLYKKQSSMFYPASHGQHCGSTVYQSPRGTRSRPLALLAKSLWEFCLAHKFSLIAEYLPGSLNSTADWHSRHLFDSSDWMLHRSVFRYLERKWGPFQIDLFASRLNARLPRFFSWRPDPLALATDAFLQDWSQLCFSTFYPYQQSSKSSPTATGVLGSPGSLLAITDLVSPSSRTCGRLSNSSSELSIPSPGPTRVSPQSNPRQFSNSVSMVRFRSSQQSLPISSEATEFINNAWAPGTRRAYESAWSLWSSWCVGQCANPFSA</sequence>
<gene>
    <name evidence="2" type="ORF">NDU88_000077</name>
</gene>
<keyword evidence="3" id="KW-1185">Reference proteome</keyword>
<dbReference type="Proteomes" id="UP001066276">
    <property type="component" value="Chromosome 11"/>
</dbReference>
<feature type="region of interest" description="Disordered" evidence="1">
    <location>
        <begin position="236"/>
        <end position="265"/>
    </location>
</feature>
<dbReference type="PANTHER" id="PTHR33050:SF7">
    <property type="entry name" value="RIBONUCLEASE H"/>
    <property type="match status" value="1"/>
</dbReference>
<reference evidence="2" key="1">
    <citation type="journal article" date="2022" name="bioRxiv">
        <title>Sequencing and chromosome-scale assembly of the giantPleurodeles waltlgenome.</title>
        <authorList>
            <person name="Brown T."/>
            <person name="Elewa A."/>
            <person name="Iarovenko S."/>
            <person name="Subramanian E."/>
            <person name="Araus A.J."/>
            <person name="Petzold A."/>
            <person name="Susuki M."/>
            <person name="Suzuki K.-i.T."/>
            <person name="Hayashi T."/>
            <person name="Toyoda A."/>
            <person name="Oliveira C."/>
            <person name="Osipova E."/>
            <person name="Leigh N.D."/>
            <person name="Simon A."/>
            <person name="Yun M.H."/>
        </authorList>
    </citation>
    <scope>NUCLEOTIDE SEQUENCE</scope>
    <source>
        <strain evidence="2">20211129_DDA</strain>
        <tissue evidence="2">Liver</tissue>
    </source>
</reference>
<dbReference type="SUPFAM" id="SSF47823">
    <property type="entry name" value="lambda integrase-like, N-terminal domain"/>
    <property type="match status" value="1"/>
</dbReference>
<dbReference type="PANTHER" id="PTHR33050">
    <property type="entry name" value="REVERSE TRANSCRIPTASE DOMAIN-CONTAINING PROTEIN"/>
    <property type="match status" value="1"/>
</dbReference>
<evidence type="ECO:0000256" key="1">
    <source>
        <dbReference type="SAM" id="MobiDB-lite"/>
    </source>
</evidence>
<feature type="compositionally biased region" description="Low complexity" evidence="1">
    <location>
        <begin position="240"/>
        <end position="249"/>
    </location>
</feature>
<proteinExistence type="predicted"/>
<dbReference type="EMBL" id="JANPWB010000015">
    <property type="protein sequence ID" value="KAJ1086877.1"/>
    <property type="molecule type" value="Genomic_DNA"/>
</dbReference>
<evidence type="ECO:0000313" key="3">
    <source>
        <dbReference type="Proteomes" id="UP001066276"/>
    </source>
</evidence>
<feature type="non-terminal residue" evidence="2">
    <location>
        <position position="324"/>
    </location>
</feature>
<feature type="non-terminal residue" evidence="2">
    <location>
        <position position="1"/>
    </location>
</feature>
<dbReference type="AlphaFoldDB" id="A0AAV7L5T7"/>